<protein>
    <recommendedName>
        <fullName evidence="2">DH domain-containing protein</fullName>
    </recommendedName>
</protein>
<feature type="compositionally biased region" description="Polar residues" evidence="1">
    <location>
        <begin position="95"/>
        <end position="104"/>
    </location>
</feature>
<feature type="region of interest" description="Disordered" evidence="1">
    <location>
        <begin position="388"/>
        <end position="438"/>
    </location>
</feature>
<dbReference type="GO" id="GO:0005085">
    <property type="term" value="F:guanyl-nucleotide exchange factor activity"/>
    <property type="evidence" value="ECO:0007669"/>
    <property type="project" value="InterPro"/>
</dbReference>
<dbReference type="PROSITE" id="PS50010">
    <property type="entry name" value="DH_2"/>
    <property type="match status" value="1"/>
</dbReference>
<feature type="region of interest" description="Disordered" evidence="1">
    <location>
        <begin position="1"/>
        <end position="27"/>
    </location>
</feature>
<evidence type="ECO:0000259" key="2">
    <source>
        <dbReference type="PROSITE" id="PS50010"/>
    </source>
</evidence>
<dbReference type="Proteomes" id="UP001140091">
    <property type="component" value="Unassembled WGS sequence"/>
</dbReference>
<feature type="compositionally biased region" description="Low complexity" evidence="1">
    <location>
        <begin position="1"/>
        <end position="14"/>
    </location>
</feature>
<evidence type="ECO:0000256" key="1">
    <source>
        <dbReference type="SAM" id="MobiDB-lite"/>
    </source>
</evidence>
<dbReference type="InterPro" id="IPR000219">
    <property type="entry name" value="DH_dom"/>
</dbReference>
<feature type="compositionally biased region" description="Low complexity" evidence="1">
    <location>
        <begin position="427"/>
        <end position="438"/>
    </location>
</feature>
<dbReference type="AlphaFoldDB" id="A0A9W8MPU4"/>
<gene>
    <name evidence="3" type="ORF">H1R20_g340</name>
</gene>
<dbReference type="SMART" id="SM00325">
    <property type="entry name" value="RhoGEF"/>
    <property type="match status" value="1"/>
</dbReference>
<proteinExistence type="predicted"/>
<evidence type="ECO:0000313" key="3">
    <source>
        <dbReference type="EMBL" id="KAJ2936743.1"/>
    </source>
</evidence>
<dbReference type="Gene3D" id="1.20.900.10">
    <property type="entry name" value="Dbl homology (DH) domain"/>
    <property type="match status" value="1"/>
</dbReference>
<organism evidence="3 4">
    <name type="scientific">Candolleomyces eurysporus</name>
    <dbReference type="NCBI Taxonomy" id="2828524"/>
    <lineage>
        <taxon>Eukaryota</taxon>
        <taxon>Fungi</taxon>
        <taxon>Dikarya</taxon>
        <taxon>Basidiomycota</taxon>
        <taxon>Agaricomycotina</taxon>
        <taxon>Agaricomycetes</taxon>
        <taxon>Agaricomycetidae</taxon>
        <taxon>Agaricales</taxon>
        <taxon>Agaricineae</taxon>
        <taxon>Psathyrellaceae</taxon>
        <taxon>Candolleomyces</taxon>
    </lineage>
</organism>
<dbReference type="PANTHER" id="PTHR12673:SF159">
    <property type="entry name" value="LD03170P"/>
    <property type="match status" value="1"/>
</dbReference>
<dbReference type="OrthoDB" id="1716625at2759"/>
<evidence type="ECO:0000313" key="4">
    <source>
        <dbReference type="Proteomes" id="UP001140091"/>
    </source>
</evidence>
<feature type="region of interest" description="Disordered" evidence="1">
    <location>
        <begin position="51"/>
        <end position="147"/>
    </location>
</feature>
<dbReference type="EMBL" id="JANBPK010000020">
    <property type="protein sequence ID" value="KAJ2936743.1"/>
    <property type="molecule type" value="Genomic_DNA"/>
</dbReference>
<feature type="compositionally biased region" description="Polar residues" evidence="1">
    <location>
        <begin position="61"/>
        <end position="86"/>
    </location>
</feature>
<accession>A0A9W8MPU4</accession>
<feature type="compositionally biased region" description="Polar residues" evidence="1">
    <location>
        <begin position="388"/>
        <end position="398"/>
    </location>
</feature>
<dbReference type="GO" id="GO:0005737">
    <property type="term" value="C:cytoplasm"/>
    <property type="evidence" value="ECO:0007669"/>
    <property type="project" value="TreeGrafter"/>
</dbReference>
<dbReference type="InterPro" id="IPR035899">
    <property type="entry name" value="DBL_dom_sf"/>
</dbReference>
<dbReference type="InterPro" id="IPR051092">
    <property type="entry name" value="FYVE_RhoGEF_PH"/>
</dbReference>
<dbReference type="PANTHER" id="PTHR12673">
    <property type="entry name" value="FACIOGENITAL DYSPLASIA PROTEIN"/>
    <property type="match status" value="1"/>
</dbReference>
<feature type="non-terminal residue" evidence="3">
    <location>
        <position position="543"/>
    </location>
</feature>
<name>A0A9W8MPU4_9AGAR</name>
<feature type="compositionally biased region" description="Polar residues" evidence="1">
    <location>
        <begin position="137"/>
        <end position="147"/>
    </location>
</feature>
<reference evidence="3" key="1">
    <citation type="submission" date="2022-06" db="EMBL/GenBank/DDBJ databases">
        <title>Genome Sequence of Candolleomyces eurysporus.</title>
        <authorList>
            <person name="Buettner E."/>
        </authorList>
    </citation>
    <scope>NUCLEOTIDE SEQUENCE</scope>
    <source>
        <strain evidence="3">VTCC 930004</strain>
    </source>
</reference>
<sequence>MTTTTTRAAAMQTTFESSSISQLSRKHAAQQREAFGIPASSSDEVMAMSGGLGGRAGHGRTWSQSDNDNDTTSYRSSVASTIQTRWDTWDEGAPSLSTASSETSCYEDGQFDNPMENASAYDRQATPQQTRRREDGTANSQGRGYQQRSRDEIILEFYRSEETFLSNTHLCVDLFILPIRNENSKSWIGGVPPSISRLLDWYEDIVNLHLAISQSLESSAAMQEGDIVVSGLANYLVEFVGKLHVYQPYLVNLGDVLEEVAGLVEDGSSDFGEFLRIQEGSLKDVGWTFERLLMEPVNRLAVYQEMFGDLLEATPQDHPEFLTTMMLAKSVDTVMKAMMEVKVRESEYRLIQSLASQISDPGISGVLASRERRLLHSGTLRLVSPSNLATAQPQQQHAQSHKEKAQKRSSKLVQAITNWDRKPPERSSSMKSTASSVTNSVKSYNTMSSYDPPGSMDSRSAKLPLFKGLFKAKAAAAGISSSSGQHLGMPSVPPGFVQVFVFSDIVLLVLPKPAVDAKYGLVPKLGLARVFSVATGGDVPPDG</sequence>
<keyword evidence="4" id="KW-1185">Reference proteome</keyword>
<comment type="caution">
    <text evidence="3">The sequence shown here is derived from an EMBL/GenBank/DDBJ whole genome shotgun (WGS) entry which is preliminary data.</text>
</comment>
<dbReference type="SUPFAM" id="SSF48065">
    <property type="entry name" value="DBL homology domain (DH-domain)"/>
    <property type="match status" value="1"/>
</dbReference>
<feature type="domain" description="DH" evidence="2">
    <location>
        <begin position="149"/>
        <end position="341"/>
    </location>
</feature>
<dbReference type="Pfam" id="PF00621">
    <property type="entry name" value="RhoGEF"/>
    <property type="match status" value="1"/>
</dbReference>